<feature type="region of interest" description="Disordered" evidence="1">
    <location>
        <begin position="114"/>
        <end position="176"/>
    </location>
</feature>
<gene>
    <name evidence="2" type="ORF">UFOPK1591_01383</name>
</gene>
<protein>
    <submittedName>
        <fullName evidence="2">Unannotated protein</fullName>
    </submittedName>
</protein>
<feature type="compositionally biased region" description="Basic and acidic residues" evidence="1">
    <location>
        <begin position="147"/>
        <end position="162"/>
    </location>
</feature>
<feature type="region of interest" description="Disordered" evidence="1">
    <location>
        <begin position="15"/>
        <end position="63"/>
    </location>
</feature>
<reference evidence="2" key="1">
    <citation type="submission" date="2020-05" db="EMBL/GenBank/DDBJ databases">
        <authorList>
            <person name="Chiriac C."/>
            <person name="Salcher M."/>
            <person name="Ghai R."/>
            <person name="Kavagutti S V."/>
        </authorList>
    </citation>
    <scope>NUCLEOTIDE SEQUENCE</scope>
</reference>
<organism evidence="2">
    <name type="scientific">freshwater metagenome</name>
    <dbReference type="NCBI Taxonomy" id="449393"/>
    <lineage>
        <taxon>unclassified sequences</taxon>
        <taxon>metagenomes</taxon>
        <taxon>ecological metagenomes</taxon>
    </lineage>
</organism>
<name>A0A6J6EBE4_9ZZZZ</name>
<sequence length="176" mass="19902">MFFSSLRELVDHARYEPGHIKTEHHNHKRRPGVTEQEKAHNQRTESPPRWVKADDRLQESAPPAQKSAVQIRVWLGICVGGQFCSTQLNECTEVVSVDEHSLYDLHIVKSVDQDEDEHKEIPRIACSNPRGEIAHPRRGIEPPGGRARCDETKNEDEGRSDEGSESSSGNHLTPKE</sequence>
<dbReference type="EMBL" id="CAEZTD010000145">
    <property type="protein sequence ID" value="CAB4572594.1"/>
    <property type="molecule type" value="Genomic_DNA"/>
</dbReference>
<evidence type="ECO:0000256" key="1">
    <source>
        <dbReference type="SAM" id="MobiDB-lite"/>
    </source>
</evidence>
<dbReference type="AlphaFoldDB" id="A0A6J6EBE4"/>
<accession>A0A6J6EBE4</accession>
<proteinExistence type="predicted"/>
<evidence type="ECO:0000313" key="2">
    <source>
        <dbReference type="EMBL" id="CAB4572594.1"/>
    </source>
</evidence>